<proteinExistence type="predicted"/>
<sequence>MYFSMVATEKFFRVRLSHQSPTPLNCCSGNCTRYEKYN</sequence>
<evidence type="ECO:0000313" key="1">
    <source>
        <dbReference type="EMBL" id="KJV68278.1"/>
    </source>
</evidence>
<organism evidence="1 2">
    <name type="scientific">Anaplasma phagocytophilum str. NCH-1</name>
    <dbReference type="NCBI Taxonomy" id="1359161"/>
    <lineage>
        <taxon>Bacteria</taxon>
        <taxon>Pseudomonadati</taxon>
        <taxon>Pseudomonadota</taxon>
        <taxon>Alphaproteobacteria</taxon>
        <taxon>Rickettsiales</taxon>
        <taxon>Anaplasmataceae</taxon>
        <taxon>Anaplasma</taxon>
        <taxon>phagocytophilum group</taxon>
    </lineage>
</organism>
<comment type="caution">
    <text evidence="1">The sequence shown here is derived from an EMBL/GenBank/DDBJ whole genome shotgun (WGS) entry which is preliminary data.</text>
</comment>
<name>A0A0F3NJQ1_ANAPH</name>
<dbReference type="AlphaFoldDB" id="A0A0F3NJQ1"/>
<gene>
    <name evidence="1" type="ORF">EPHNCH_0081</name>
</gene>
<dbReference type="Proteomes" id="UP000033754">
    <property type="component" value="Unassembled WGS sequence"/>
</dbReference>
<dbReference type="EMBL" id="LANT01000001">
    <property type="protein sequence ID" value="KJV68278.1"/>
    <property type="molecule type" value="Genomic_DNA"/>
</dbReference>
<evidence type="ECO:0000313" key="2">
    <source>
        <dbReference type="Proteomes" id="UP000033754"/>
    </source>
</evidence>
<protein>
    <submittedName>
        <fullName evidence="1">Uncharacterized protein</fullName>
    </submittedName>
</protein>
<reference evidence="1 2" key="1">
    <citation type="submission" date="2015-01" db="EMBL/GenBank/DDBJ databases">
        <title>Genome Sequencing of Rickettsiales.</title>
        <authorList>
            <person name="Daugherty S.C."/>
            <person name="Su Q."/>
            <person name="Abolude K."/>
            <person name="Beier-Sexton M."/>
            <person name="Carlyon J.A."/>
            <person name="Carter R."/>
            <person name="Day N.P."/>
            <person name="Dumler S.J."/>
            <person name="Dyachenko V."/>
            <person name="Godinez A."/>
            <person name="Kurtti T.J."/>
            <person name="Lichay M."/>
            <person name="Mullins K.E."/>
            <person name="Ott S."/>
            <person name="Pappas-Brown V."/>
            <person name="Paris D.H."/>
            <person name="Patel P."/>
            <person name="Richards A.L."/>
            <person name="Sadzewicz L."/>
            <person name="Sears K."/>
            <person name="Seidman D."/>
            <person name="Sengamalay N."/>
            <person name="Stenos J."/>
            <person name="Tallon L.J."/>
            <person name="Vincent G."/>
            <person name="Fraser C.M."/>
            <person name="Munderloh U."/>
            <person name="Dunning-Hotopp J.C."/>
        </authorList>
    </citation>
    <scope>NUCLEOTIDE SEQUENCE [LARGE SCALE GENOMIC DNA]</scope>
    <source>
        <strain evidence="1 2">NCH-1</strain>
    </source>
</reference>
<accession>A0A0F3NJQ1</accession>
<dbReference type="PATRIC" id="fig|1359161.3.peg.80"/>